<dbReference type="Pfam" id="PF04186">
    <property type="entry name" value="FxsA"/>
    <property type="match status" value="1"/>
</dbReference>
<dbReference type="EMBL" id="CP000304">
    <property type="protein sequence ID" value="ABP80785.1"/>
    <property type="molecule type" value="Genomic_DNA"/>
</dbReference>
<evidence type="ECO:0000256" key="2">
    <source>
        <dbReference type="SAM" id="Phobius"/>
    </source>
</evidence>
<feature type="transmembrane region" description="Helical" evidence="2">
    <location>
        <begin position="20"/>
        <end position="37"/>
    </location>
</feature>
<dbReference type="GO" id="GO:0016020">
    <property type="term" value="C:membrane"/>
    <property type="evidence" value="ECO:0007669"/>
    <property type="project" value="InterPro"/>
</dbReference>
<dbReference type="PANTHER" id="PTHR35335">
    <property type="entry name" value="UPF0716 PROTEIN FXSA"/>
    <property type="match status" value="1"/>
</dbReference>
<sequence>MPPSTEDWKLIFRQGPSMRIFFVLFLLFPLAELFVLIKVGSSIGALATILLLVLSGIAGVLLLRLAGFATAWRARERLARGELPEREMLQGLMMAIGGGLLFLPGFISDVLALIVLFPPTRNFLFRQINRRMEAQMRRQRAFADDLQARANPQRPNVIEGEWERRDQDK</sequence>
<dbReference type="NCBIfam" id="NF008528">
    <property type="entry name" value="PRK11463.1-2"/>
    <property type="match status" value="1"/>
</dbReference>
<organism evidence="3 4">
    <name type="scientific">Stutzerimonas stutzeri (strain A1501)</name>
    <name type="common">Pseudomonas stutzeri</name>
    <dbReference type="NCBI Taxonomy" id="379731"/>
    <lineage>
        <taxon>Bacteria</taxon>
        <taxon>Pseudomonadati</taxon>
        <taxon>Pseudomonadota</taxon>
        <taxon>Gammaproteobacteria</taxon>
        <taxon>Pseudomonadales</taxon>
        <taxon>Pseudomonadaceae</taxon>
        <taxon>Stutzerimonas</taxon>
    </lineage>
</organism>
<feature type="transmembrane region" description="Helical" evidence="2">
    <location>
        <begin position="92"/>
        <end position="117"/>
    </location>
</feature>
<keyword evidence="4" id="KW-1185">Reference proteome</keyword>
<evidence type="ECO:0000313" key="4">
    <source>
        <dbReference type="Proteomes" id="UP000000233"/>
    </source>
</evidence>
<keyword evidence="2" id="KW-1133">Transmembrane helix</keyword>
<dbReference type="Proteomes" id="UP000000233">
    <property type="component" value="Chromosome"/>
</dbReference>
<keyword evidence="2" id="KW-0812">Transmembrane</keyword>
<dbReference type="HOGENOM" id="CLU_085083_0_1_6"/>
<keyword evidence="2" id="KW-0472">Membrane</keyword>
<feature type="transmembrane region" description="Helical" evidence="2">
    <location>
        <begin position="49"/>
        <end position="72"/>
    </location>
</feature>
<feature type="region of interest" description="Disordered" evidence="1">
    <location>
        <begin position="149"/>
        <end position="169"/>
    </location>
</feature>
<dbReference type="PANTHER" id="PTHR35335:SF1">
    <property type="entry name" value="UPF0716 PROTEIN FXSA"/>
    <property type="match status" value="1"/>
</dbReference>
<gene>
    <name evidence="3" type="ordered locus">PST_3147</name>
</gene>
<dbReference type="KEGG" id="psa:PST_3147"/>
<protein>
    <submittedName>
        <fullName evidence="3">Cytoplasmic membrane family protein</fullName>
    </submittedName>
</protein>
<reference evidence="3 4" key="1">
    <citation type="journal article" date="2008" name="Proc. Natl. Acad. Sci. U.S.A.">
        <title>Nitrogen fixation island and rhizosphere competence traits in the genome of root-associated Pseudomonas stutzeri A1501.</title>
        <authorList>
            <person name="Yan Y."/>
            <person name="Yang J."/>
            <person name="Dou Y."/>
            <person name="Chen M."/>
            <person name="Ping S."/>
            <person name="Peng J."/>
            <person name="Lu W."/>
            <person name="Zhang W."/>
            <person name="Yao Z."/>
            <person name="Li H."/>
            <person name="Liu W."/>
            <person name="He S."/>
            <person name="Geng L."/>
            <person name="Zhang X."/>
            <person name="Yang F."/>
            <person name="Yu H."/>
            <person name="Zhan Y."/>
            <person name="Li D."/>
            <person name="Lin Z."/>
            <person name="Wang Y."/>
            <person name="Elmerich C."/>
            <person name="Lin M."/>
            <person name="Jin Q."/>
        </authorList>
    </citation>
    <scope>NUCLEOTIDE SEQUENCE [LARGE SCALE GENOMIC DNA]</scope>
    <source>
        <strain evidence="3 4">A1501</strain>
    </source>
</reference>
<name>A4VP84_STUS1</name>
<dbReference type="eggNOG" id="COG3030">
    <property type="taxonomic scope" value="Bacteria"/>
</dbReference>
<evidence type="ECO:0000256" key="1">
    <source>
        <dbReference type="SAM" id="MobiDB-lite"/>
    </source>
</evidence>
<evidence type="ECO:0000313" key="3">
    <source>
        <dbReference type="EMBL" id="ABP80785.1"/>
    </source>
</evidence>
<dbReference type="InterPro" id="IPR007313">
    <property type="entry name" value="FxsA"/>
</dbReference>
<accession>A4VP84</accession>
<dbReference type="AlphaFoldDB" id="A4VP84"/>
<proteinExistence type="predicted"/>